<keyword evidence="1" id="KW-0812">Transmembrane</keyword>
<keyword evidence="1" id="KW-0472">Membrane</keyword>
<dbReference type="Proteomes" id="UP000683925">
    <property type="component" value="Unassembled WGS sequence"/>
</dbReference>
<keyword evidence="1" id="KW-1133">Transmembrane helix</keyword>
<dbReference type="EMBL" id="CAJJDP010000043">
    <property type="protein sequence ID" value="CAD8163421.1"/>
    <property type="molecule type" value="Genomic_DNA"/>
</dbReference>
<sequence>MIYVIRATQCNLEFLLICLQVANFRHSYFIQWNQKLNQDLTQTPMELILMLEKSNYEYFLVIKSYILLLSTLKFNKELAETFNEDYIDLMQKIVLLKLEQIALFQVESKDFRRGKLQFLGNQKPYQVMQSTEVVKVKRSCKQQNALGLVFIVLHIYKLLFNLGIQFLKFNILIIIKLIQICLQYSSFVYDDTIKGILSQNAQSSTKEICRYLDSHLEEQHQAQYSSYAELIQTIVKKHIIKKHKQAELANIFLEHESKQLEGKQINENFDVQFIEQINLSYFNILTFPK</sequence>
<organism evidence="2 3">
    <name type="scientific">Paramecium octaurelia</name>
    <dbReference type="NCBI Taxonomy" id="43137"/>
    <lineage>
        <taxon>Eukaryota</taxon>
        <taxon>Sar</taxon>
        <taxon>Alveolata</taxon>
        <taxon>Ciliophora</taxon>
        <taxon>Intramacronucleata</taxon>
        <taxon>Oligohymenophorea</taxon>
        <taxon>Peniculida</taxon>
        <taxon>Parameciidae</taxon>
        <taxon>Paramecium</taxon>
    </lineage>
</organism>
<dbReference type="AlphaFoldDB" id="A0A8S1UDV9"/>
<reference evidence="2" key="1">
    <citation type="submission" date="2021-01" db="EMBL/GenBank/DDBJ databases">
        <authorList>
            <consortium name="Genoscope - CEA"/>
            <person name="William W."/>
        </authorList>
    </citation>
    <scope>NUCLEOTIDE SEQUENCE</scope>
</reference>
<evidence type="ECO:0000313" key="2">
    <source>
        <dbReference type="EMBL" id="CAD8163421.1"/>
    </source>
</evidence>
<keyword evidence="3" id="KW-1185">Reference proteome</keyword>
<evidence type="ECO:0000313" key="3">
    <source>
        <dbReference type="Proteomes" id="UP000683925"/>
    </source>
</evidence>
<name>A0A8S1UDV9_PAROT</name>
<gene>
    <name evidence="2" type="ORF">POCTA_138.1.T0430154</name>
</gene>
<accession>A0A8S1UDV9</accession>
<evidence type="ECO:0008006" key="4">
    <source>
        <dbReference type="Google" id="ProtNLM"/>
    </source>
</evidence>
<dbReference type="OrthoDB" id="10627205at2759"/>
<comment type="caution">
    <text evidence="2">The sequence shown here is derived from an EMBL/GenBank/DDBJ whole genome shotgun (WGS) entry which is preliminary data.</text>
</comment>
<proteinExistence type="predicted"/>
<protein>
    <recommendedName>
        <fullName evidence="4">Transmembrane protein</fullName>
    </recommendedName>
</protein>
<feature type="transmembrane region" description="Helical" evidence="1">
    <location>
        <begin position="145"/>
        <end position="164"/>
    </location>
</feature>
<evidence type="ECO:0000256" key="1">
    <source>
        <dbReference type="SAM" id="Phobius"/>
    </source>
</evidence>